<dbReference type="InterPro" id="IPR052512">
    <property type="entry name" value="4CMD/NDH-1_regulator"/>
</dbReference>
<protein>
    <submittedName>
        <fullName evidence="2">Carboxymuconolactone decarboxylase family protein</fullName>
    </submittedName>
</protein>
<organism evidence="2 3">
    <name type="scientific">Rohdeia mirabilis</name>
    <dbReference type="NCBI Taxonomy" id="2528008"/>
    <lineage>
        <taxon>Bacteria</taxon>
        <taxon>Pseudomonadati</taxon>
        <taxon>Planctomycetota</taxon>
        <taxon>Planctomycetia</taxon>
        <taxon>Planctomycetia incertae sedis</taxon>
        <taxon>Rohdeia</taxon>
    </lineage>
</organism>
<dbReference type="AlphaFoldDB" id="A0A518D301"/>
<dbReference type="Pfam" id="PF02627">
    <property type="entry name" value="CMD"/>
    <property type="match status" value="1"/>
</dbReference>
<dbReference type="SUPFAM" id="SSF69118">
    <property type="entry name" value="AhpD-like"/>
    <property type="match status" value="1"/>
</dbReference>
<dbReference type="PANTHER" id="PTHR33570:SF2">
    <property type="entry name" value="CARBOXYMUCONOLACTONE DECARBOXYLASE-LIKE DOMAIN-CONTAINING PROTEIN"/>
    <property type="match status" value="1"/>
</dbReference>
<dbReference type="InterPro" id="IPR003779">
    <property type="entry name" value="CMD-like"/>
</dbReference>
<dbReference type="InterPro" id="IPR029032">
    <property type="entry name" value="AhpD-like"/>
</dbReference>
<reference evidence="2 3" key="1">
    <citation type="submission" date="2019-02" db="EMBL/GenBank/DDBJ databases">
        <title>Deep-cultivation of Planctomycetes and their phenomic and genomic characterization uncovers novel biology.</title>
        <authorList>
            <person name="Wiegand S."/>
            <person name="Jogler M."/>
            <person name="Boedeker C."/>
            <person name="Pinto D."/>
            <person name="Vollmers J."/>
            <person name="Rivas-Marin E."/>
            <person name="Kohn T."/>
            <person name="Peeters S.H."/>
            <person name="Heuer A."/>
            <person name="Rast P."/>
            <person name="Oberbeckmann S."/>
            <person name="Bunk B."/>
            <person name="Jeske O."/>
            <person name="Meyerdierks A."/>
            <person name="Storesund J.E."/>
            <person name="Kallscheuer N."/>
            <person name="Luecker S."/>
            <person name="Lage O.M."/>
            <person name="Pohl T."/>
            <person name="Merkel B.J."/>
            <person name="Hornburger P."/>
            <person name="Mueller R.-W."/>
            <person name="Bruemmer F."/>
            <person name="Labrenz M."/>
            <person name="Spormann A.M."/>
            <person name="Op den Camp H."/>
            <person name="Overmann J."/>
            <person name="Amann R."/>
            <person name="Jetten M.S.M."/>
            <person name="Mascher T."/>
            <person name="Medema M.H."/>
            <person name="Devos D.P."/>
            <person name="Kaster A.-K."/>
            <person name="Ovreas L."/>
            <person name="Rohde M."/>
            <person name="Galperin M.Y."/>
            <person name="Jogler C."/>
        </authorList>
    </citation>
    <scope>NUCLEOTIDE SEQUENCE [LARGE SCALE GENOMIC DNA]</scope>
    <source>
        <strain evidence="2 3">Pla163</strain>
    </source>
</reference>
<evidence type="ECO:0000313" key="3">
    <source>
        <dbReference type="Proteomes" id="UP000319342"/>
    </source>
</evidence>
<dbReference type="GO" id="GO:0051920">
    <property type="term" value="F:peroxiredoxin activity"/>
    <property type="evidence" value="ECO:0007669"/>
    <property type="project" value="InterPro"/>
</dbReference>
<dbReference type="Gene3D" id="1.20.1290.10">
    <property type="entry name" value="AhpD-like"/>
    <property type="match status" value="1"/>
</dbReference>
<keyword evidence="3" id="KW-1185">Reference proteome</keyword>
<feature type="domain" description="Carboxymuconolactone decarboxylase-like" evidence="1">
    <location>
        <begin position="139"/>
        <end position="207"/>
    </location>
</feature>
<accession>A0A518D301</accession>
<evidence type="ECO:0000259" key="1">
    <source>
        <dbReference type="Pfam" id="PF02627"/>
    </source>
</evidence>
<dbReference type="Proteomes" id="UP000319342">
    <property type="component" value="Chromosome"/>
</dbReference>
<proteinExistence type="predicted"/>
<evidence type="ECO:0000313" key="2">
    <source>
        <dbReference type="EMBL" id="QDU85863.1"/>
    </source>
</evidence>
<dbReference type="PANTHER" id="PTHR33570">
    <property type="entry name" value="4-CARBOXYMUCONOLACTONE DECARBOXYLASE FAMILY PROTEIN"/>
    <property type="match status" value="1"/>
</dbReference>
<dbReference type="EMBL" id="CP036290">
    <property type="protein sequence ID" value="QDU85863.1"/>
    <property type="molecule type" value="Genomic_DNA"/>
</dbReference>
<name>A0A518D301_9BACT</name>
<sequence>MGWSGPPIRSRSPVETSRSPRYRRSVSRIAPLELLVDLSIAVCRGDWDALLALRAVRPPDRRFREALLQLHLFVGFPQVVEAFGRLERAGGVGAPSPEESELEPDLPDRGRELFRRIYGDHAARVEQALGSHPQLHGWVLGHAYGRVLTRGGLATFERELLAVTALCLRGPARQLASHLRGALACGATRAELEELLTLLEGRLGPTAEHLSAARQALERLPLEPEAS</sequence>
<gene>
    <name evidence="2" type="ORF">Pla163_30090</name>
</gene>